<reference evidence="2" key="1">
    <citation type="submission" date="2024-01" db="EMBL/GenBank/DDBJ databases">
        <authorList>
            <person name="Webb A."/>
        </authorList>
    </citation>
    <scope>NUCLEOTIDE SEQUENCE</scope>
    <source>
        <strain evidence="2">Pm1</strain>
    </source>
</reference>
<feature type="region of interest" description="Disordered" evidence="1">
    <location>
        <begin position="36"/>
        <end position="60"/>
    </location>
</feature>
<proteinExistence type="predicted"/>
<dbReference type="Proteomes" id="UP001162060">
    <property type="component" value="Unassembled WGS sequence"/>
</dbReference>
<name>A0AAV1UWV8_9STRA</name>
<protein>
    <submittedName>
        <fullName evidence="2">Uncharacterized protein</fullName>
    </submittedName>
</protein>
<comment type="caution">
    <text evidence="2">The sequence shown here is derived from an EMBL/GenBank/DDBJ whole genome shotgun (WGS) entry which is preliminary data.</text>
</comment>
<organism evidence="2 3">
    <name type="scientific">Peronospora matthiolae</name>
    <dbReference type="NCBI Taxonomy" id="2874970"/>
    <lineage>
        <taxon>Eukaryota</taxon>
        <taxon>Sar</taxon>
        <taxon>Stramenopiles</taxon>
        <taxon>Oomycota</taxon>
        <taxon>Peronosporomycetes</taxon>
        <taxon>Peronosporales</taxon>
        <taxon>Peronosporaceae</taxon>
        <taxon>Peronospora</taxon>
    </lineage>
</organism>
<evidence type="ECO:0000256" key="1">
    <source>
        <dbReference type="SAM" id="MobiDB-lite"/>
    </source>
</evidence>
<evidence type="ECO:0000313" key="3">
    <source>
        <dbReference type="Proteomes" id="UP001162060"/>
    </source>
</evidence>
<sequence length="60" mass="6922">MNRMEVFQRERAIKHWEDSPELSVASREREVGAGLKLRTLEHTPPKEPSNVSPATYFGVR</sequence>
<dbReference type="AlphaFoldDB" id="A0AAV1UWV8"/>
<gene>
    <name evidence="2" type="ORF">PM001_LOCUS23147</name>
</gene>
<dbReference type="EMBL" id="CAKLBY020000228">
    <property type="protein sequence ID" value="CAK7937997.1"/>
    <property type="molecule type" value="Genomic_DNA"/>
</dbReference>
<accession>A0AAV1UWV8</accession>
<evidence type="ECO:0000313" key="2">
    <source>
        <dbReference type="EMBL" id="CAK7937997.1"/>
    </source>
</evidence>